<dbReference type="Proteomes" id="UP000197138">
    <property type="component" value="Unassembled WGS sequence"/>
</dbReference>
<dbReference type="EMBL" id="MTKT01004939">
    <property type="protein sequence ID" value="OWM69129.1"/>
    <property type="molecule type" value="Genomic_DNA"/>
</dbReference>
<dbReference type="PANTHER" id="PTHR15002:SF0">
    <property type="entry name" value="RIBOSOMAL BIOGENESIS PROTEIN LAS1L"/>
    <property type="match status" value="1"/>
</dbReference>
<comment type="caution">
    <text evidence="2">The sequence shown here is derived from an EMBL/GenBank/DDBJ whole genome shotgun (WGS) entry which is preliminary data.</text>
</comment>
<reference evidence="3" key="1">
    <citation type="journal article" date="2017" name="Plant J.">
        <title>The pomegranate (Punica granatum L.) genome and the genomics of punicalagin biosynthesis.</title>
        <authorList>
            <person name="Qin G."/>
            <person name="Xu C."/>
            <person name="Ming R."/>
            <person name="Tang H."/>
            <person name="Guyot R."/>
            <person name="Kramer E.M."/>
            <person name="Hu Y."/>
            <person name="Yi X."/>
            <person name="Qi Y."/>
            <person name="Xu X."/>
            <person name="Gao Z."/>
            <person name="Pan H."/>
            <person name="Jian J."/>
            <person name="Tian Y."/>
            <person name="Yue Z."/>
            <person name="Xu Y."/>
        </authorList>
    </citation>
    <scope>NUCLEOTIDE SEQUENCE [LARGE SCALE GENOMIC DNA]</scope>
    <source>
        <strain evidence="3">cv. Dabenzi</strain>
    </source>
</reference>
<proteinExistence type="predicted"/>
<dbReference type="GO" id="GO:0090730">
    <property type="term" value="C:Las1 complex"/>
    <property type="evidence" value="ECO:0007669"/>
    <property type="project" value="InterPro"/>
</dbReference>
<dbReference type="GO" id="GO:0030687">
    <property type="term" value="C:preribosome, large subunit precursor"/>
    <property type="evidence" value="ECO:0007669"/>
    <property type="project" value="TreeGrafter"/>
</dbReference>
<dbReference type="Pfam" id="PF04031">
    <property type="entry name" value="Las1"/>
    <property type="match status" value="1"/>
</dbReference>
<dbReference type="AlphaFoldDB" id="A0A218W9G8"/>
<feature type="region of interest" description="Disordered" evidence="1">
    <location>
        <begin position="525"/>
        <end position="562"/>
    </location>
</feature>
<dbReference type="GO" id="GO:0004519">
    <property type="term" value="F:endonuclease activity"/>
    <property type="evidence" value="ECO:0007669"/>
    <property type="project" value="InterPro"/>
</dbReference>
<dbReference type="GO" id="GO:0000470">
    <property type="term" value="P:maturation of LSU-rRNA"/>
    <property type="evidence" value="ECO:0007669"/>
    <property type="project" value="TreeGrafter"/>
</dbReference>
<evidence type="ECO:0008006" key="4">
    <source>
        <dbReference type="Google" id="ProtNLM"/>
    </source>
</evidence>
<sequence length="593" mass="66499">MERPVGFEEEGAAAPGSAAPEELPPAQSVLNFRTVPWLSWDEWDHVRFSLFSSSPDAIEAALIRISTWRSRGCIPPLIEVTADFVVAQQMDPFFRKDQDQAAPSGLDQILANLYSMAVMRLVNAVVEKTRKKRETSIAEAAEEYDIPRMLIDVRHDCSHRELPALPLLREASLQALDWLKSYYWDPQKHALPSPVRGTREKIDSKLRDLALRRCSLSGHRKKSRAILNDLVLLYNSFSSEVVSSLLGLLLKVLPSFIDDPHQERPRDLIRQSSLSEWGTLITQFSTAAPDLLLNLLQEILDKIGSQEATRYETGIDLLSSPENTGEDTEIDRLCYLFSWVVGRLKEVNAPRSKSSPGTEAPPTEKDMSRGILLEILRRLLVSAAWNKQLMDSAVELAQLIRETSLVDKVQKFHSLACSNLDFSDKIPPVQSSSDLFKEQEESLHLASQKLELVGFNYTEDKVISEVATSGRWRVTKSWSSCPIGMLPFDTSSSSRLPTLSCDAEGRPVMVEWNFNELDLCTRKRETSPLGDSMDSPSSPGERPTYQSTKKIRVTEEEGSEAEGTLGCLAMNGAWKHVNLEDLRAIKSTVQIML</sequence>
<evidence type="ECO:0000256" key="1">
    <source>
        <dbReference type="SAM" id="MobiDB-lite"/>
    </source>
</evidence>
<accession>A0A218W9G8</accession>
<feature type="region of interest" description="Disordered" evidence="1">
    <location>
        <begin position="1"/>
        <end position="22"/>
    </location>
</feature>
<protein>
    <recommendedName>
        <fullName evidence="4">Ribosomal biogenesis protein LAS1L</fullName>
    </recommendedName>
</protein>
<organism evidence="2 3">
    <name type="scientific">Punica granatum</name>
    <name type="common">Pomegranate</name>
    <dbReference type="NCBI Taxonomy" id="22663"/>
    <lineage>
        <taxon>Eukaryota</taxon>
        <taxon>Viridiplantae</taxon>
        <taxon>Streptophyta</taxon>
        <taxon>Embryophyta</taxon>
        <taxon>Tracheophyta</taxon>
        <taxon>Spermatophyta</taxon>
        <taxon>Magnoliopsida</taxon>
        <taxon>eudicotyledons</taxon>
        <taxon>Gunneridae</taxon>
        <taxon>Pentapetalae</taxon>
        <taxon>rosids</taxon>
        <taxon>malvids</taxon>
        <taxon>Myrtales</taxon>
        <taxon>Lythraceae</taxon>
        <taxon>Punica</taxon>
    </lineage>
</organism>
<dbReference type="GO" id="GO:0000460">
    <property type="term" value="P:maturation of 5.8S rRNA"/>
    <property type="evidence" value="ECO:0007669"/>
    <property type="project" value="TreeGrafter"/>
</dbReference>
<evidence type="ECO:0000313" key="3">
    <source>
        <dbReference type="Proteomes" id="UP000197138"/>
    </source>
</evidence>
<dbReference type="InterPro" id="IPR007174">
    <property type="entry name" value="Las1"/>
</dbReference>
<evidence type="ECO:0000313" key="2">
    <source>
        <dbReference type="EMBL" id="OWM69129.1"/>
    </source>
</evidence>
<dbReference type="PANTHER" id="PTHR15002">
    <property type="entry name" value="RIBOSOMAL BIOGENESIS PROTEIN LAS1L"/>
    <property type="match status" value="1"/>
</dbReference>
<feature type="compositionally biased region" description="Low complexity" evidence="1">
    <location>
        <begin position="12"/>
        <end position="22"/>
    </location>
</feature>
<feature type="compositionally biased region" description="Polar residues" evidence="1">
    <location>
        <begin position="534"/>
        <end position="548"/>
    </location>
</feature>
<name>A0A218W9G8_PUNGR</name>
<gene>
    <name evidence="2" type="ORF">CDL15_Pgr025316</name>
</gene>